<organism evidence="7 8">
    <name type="scientific">Bifidobacterium subtile</name>
    <dbReference type="NCBI Taxonomy" id="77635"/>
    <lineage>
        <taxon>Bacteria</taxon>
        <taxon>Bacillati</taxon>
        <taxon>Actinomycetota</taxon>
        <taxon>Actinomycetes</taxon>
        <taxon>Bifidobacteriales</taxon>
        <taxon>Bifidobacteriaceae</taxon>
        <taxon>Bifidobacterium</taxon>
    </lineage>
</organism>
<dbReference type="InterPro" id="IPR029061">
    <property type="entry name" value="THDP-binding"/>
</dbReference>
<evidence type="ECO:0000256" key="2">
    <source>
        <dbReference type="ARBA" id="ARBA00023052"/>
    </source>
</evidence>
<evidence type="ECO:0000259" key="4">
    <source>
        <dbReference type="Pfam" id="PF00205"/>
    </source>
</evidence>
<keyword evidence="7" id="KW-0670">Pyruvate</keyword>
<evidence type="ECO:0000259" key="6">
    <source>
        <dbReference type="Pfam" id="PF02776"/>
    </source>
</evidence>
<evidence type="ECO:0000313" key="7">
    <source>
        <dbReference type="EMBL" id="KFJ05302.1"/>
    </source>
</evidence>
<dbReference type="InterPro" id="IPR029035">
    <property type="entry name" value="DHS-like_NAD/FAD-binding_dom"/>
</dbReference>
<dbReference type="InterPro" id="IPR000399">
    <property type="entry name" value="TPP-bd_CS"/>
</dbReference>
<gene>
    <name evidence="7" type="ORF">BISU_1422</name>
</gene>
<evidence type="ECO:0000313" key="8">
    <source>
        <dbReference type="Proteomes" id="UP000029055"/>
    </source>
</evidence>
<keyword evidence="7" id="KW-0560">Oxidoreductase</keyword>
<dbReference type="Pfam" id="PF02776">
    <property type="entry name" value="TPP_enzyme_N"/>
    <property type="match status" value="1"/>
</dbReference>
<feature type="domain" description="Thiamine pyrophosphate enzyme TPP-binding" evidence="5">
    <location>
        <begin position="405"/>
        <end position="553"/>
    </location>
</feature>
<dbReference type="EC" id="1.2.3.3" evidence="7"/>
<keyword evidence="2 3" id="KW-0786">Thiamine pyrophosphate</keyword>
<dbReference type="InterPro" id="IPR014092">
    <property type="entry name" value="Pyruvate_oxidase"/>
</dbReference>
<dbReference type="GO" id="GO:0030976">
    <property type="term" value="F:thiamine pyrophosphate binding"/>
    <property type="evidence" value="ECO:0007669"/>
    <property type="project" value="InterPro"/>
</dbReference>
<dbReference type="Pfam" id="PF00205">
    <property type="entry name" value="TPP_enzyme_M"/>
    <property type="match status" value="1"/>
</dbReference>
<dbReference type="CDD" id="cd07039">
    <property type="entry name" value="TPP_PYR_POX"/>
    <property type="match status" value="1"/>
</dbReference>
<dbReference type="GO" id="GO:0047112">
    <property type="term" value="F:pyruvate oxidase activity"/>
    <property type="evidence" value="ECO:0007669"/>
    <property type="project" value="UniProtKB-EC"/>
</dbReference>
<feature type="domain" description="Thiamine pyrophosphate enzyme central" evidence="4">
    <location>
        <begin position="214"/>
        <end position="345"/>
    </location>
</feature>
<comment type="similarity">
    <text evidence="1 3">Belongs to the TPP enzyme family.</text>
</comment>
<dbReference type="SUPFAM" id="SSF52518">
    <property type="entry name" value="Thiamin diphosphate-binding fold (THDP-binding)"/>
    <property type="match status" value="2"/>
</dbReference>
<dbReference type="CDD" id="cd02014">
    <property type="entry name" value="TPP_POX"/>
    <property type="match status" value="1"/>
</dbReference>
<accession>A0A087EC01</accession>
<evidence type="ECO:0000256" key="1">
    <source>
        <dbReference type="ARBA" id="ARBA00007812"/>
    </source>
</evidence>
<dbReference type="NCBIfam" id="TIGR02720">
    <property type="entry name" value="pyruv_oxi_spxB"/>
    <property type="match status" value="1"/>
</dbReference>
<dbReference type="SUPFAM" id="SSF52467">
    <property type="entry name" value="DHS-like NAD/FAD-binding domain"/>
    <property type="match status" value="1"/>
</dbReference>
<proteinExistence type="inferred from homology"/>
<dbReference type="InterPro" id="IPR047212">
    <property type="entry name" value="TPP_POXB-like"/>
</dbReference>
<dbReference type="eggNOG" id="COG0028">
    <property type="taxonomic scope" value="Bacteria"/>
</dbReference>
<dbReference type="PANTHER" id="PTHR42981:SF2">
    <property type="entry name" value="PYRUVATE DEHYDROGENASE [UBIQUINONE]"/>
    <property type="match status" value="1"/>
</dbReference>
<sequence>MAKNVIQFGFDAKTANQHEEGTIKAGVATVKVLESWGVKHIFGIPGGSINSLMDALYVERDNIYYVQVRHEEVGALAASMHAKYTGHIGVCFGSAGPGGTHTLQGLYDAREEHVPLLALIGQFGTAGLNWDTFQEMNENPIYADVAIYNRQVSTAEQMPHVIDEAIRQAYAKNGVAVVQIPVDLGWVDIPQDGWYSAAHAYRRYPNPQLNAEDIDAAVELLNQAERPVIFAGIGTRGNGQAVIDLSRKIKAPLANTGISFDNFPSDYEALLGSPNRVSTKPSVECFPEADTVLFVGSNYPFAEVSKVFKNVKKFIQIDIDPSKLGKRHNADVAILGDAGDALRAICEKVDEKESTGWWRANLANVANWREYVTKLEKKTEGDLQLYQVYDAINQVADEDAIFSIDVGDVTQTSIRHLHMNPKQMWRTSSLFATMGIGIPGAISAKLDFPDRQVWNLAGDGGFNMTMQDLATAVQYELPTLHVVFSNQQFGFIKDEQEDTNLGYLGVHFMDIDYAKLAEAMGAVGHTVTEISQVHDVFAQAVQEVREGKVVVIDAKISNERPLPAEMLELEPRLYSAEQIDAFKKRYEAHDLKPLSYFLEQEGLEARIETVEQGGF</sequence>
<name>A0A087EC01_9BIFI</name>
<dbReference type="Pfam" id="PF02775">
    <property type="entry name" value="TPP_enzyme_C"/>
    <property type="match status" value="1"/>
</dbReference>
<keyword evidence="8" id="KW-1185">Reference proteome</keyword>
<dbReference type="InterPro" id="IPR047210">
    <property type="entry name" value="TPP_PYR_POXB-like"/>
</dbReference>
<dbReference type="PROSITE" id="PS00187">
    <property type="entry name" value="TPP_ENZYMES"/>
    <property type="match status" value="1"/>
</dbReference>
<dbReference type="InterPro" id="IPR012000">
    <property type="entry name" value="Thiamin_PyroP_enz_cen_dom"/>
</dbReference>
<dbReference type="InterPro" id="IPR012001">
    <property type="entry name" value="Thiamin_PyroP_enz_TPP-bd_dom"/>
</dbReference>
<evidence type="ECO:0000259" key="5">
    <source>
        <dbReference type="Pfam" id="PF02775"/>
    </source>
</evidence>
<dbReference type="Gene3D" id="3.40.50.970">
    <property type="match status" value="2"/>
</dbReference>
<comment type="caution">
    <text evidence="7">The sequence shown here is derived from an EMBL/GenBank/DDBJ whole genome shotgun (WGS) entry which is preliminary data.</text>
</comment>
<dbReference type="PANTHER" id="PTHR42981">
    <property type="entry name" value="PYRUVATE DEHYDROGENASE [UBIQUINONE]"/>
    <property type="match status" value="1"/>
</dbReference>
<feature type="domain" description="Thiamine pyrophosphate enzyme N-terminal TPP-binding" evidence="6">
    <location>
        <begin position="25"/>
        <end position="137"/>
    </location>
</feature>
<dbReference type="Proteomes" id="UP000029055">
    <property type="component" value="Unassembled WGS sequence"/>
</dbReference>
<protein>
    <submittedName>
        <fullName evidence="7">Pyruvate oxidase</fullName>
        <ecNumber evidence="7">1.2.3.3</ecNumber>
    </submittedName>
</protein>
<dbReference type="STRING" id="77635.BISU_1422"/>
<dbReference type="InterPro" id="IPR011766">
    <property type="entry name" value="TPP_enzyme_TPP-bd"/>
</dbReference>
<dbReference type="AlphaFoldDB" id="A0A087EC01"/>
<dbReference type="Gene3D" id="1.10.10.940">
    <property type="match status" value="1"/>
</dbReference>
<dbReference type="RefSeq" id="WP_024464369.1">
    <property type="nucleotide sequence ID" value="NZ_CP062939.1"/>
</dbReference>
<dbReference type="InterPro" id="IPR047211">
    <property type="entry name" value="POXB-like"/>
</dbReference>
<reference evidence="7 8" key="1">
    <citation type="submission" date="2014-03" db="EMBL/GenBank/DDBJ databases">
        <title>Genomics of Bifidobacteria.</title>
        <authorList>
            <person name="Ventura M."/>
            <person name="Milani C."/>
            <person name="Lugli G.A."/>
        </authorList>
    </citation>
    <scope>NUCLEOTIDE SEQUENCE [LARGE SCALE GENOMIC DNA]</scope>
    <source>
        <strain evidence="7 8">LMG 11597</strain>
    </source>
</reference>
<dbReference type="OrthoDB" id="4959782at2"/>
<evidence type="ECO:0000256" key="3">
    <source>
        <dbReference type="RuleBase" id="RU362132"/>
    </source>
</evidence>
<dbReference type="Gene3D" id="3.40.50.1220">
    <property type="entry name" value="TPP-binding domain"/>
    <property type="match status" value="1"/>
</dbReference>
<dbReference type="EMBL" id="JGZR01000001">
    <property type="protein sequence ID" value="KFJ05302.1"/>
    <property type="molecule type" value="Genomic_DNA"/>
</dbReference>
<dbReference type="GO" id="GO:0000287">
    <property type="term" value="F:magnesium ion binding"/>
    <property type="evidence" value="ECO:0007669"/>
    <property type="project" value="InterPro"/>
</dbReference>